<feature type="region of interest" description="Disordered" evidence="17">
    <location>
        <begin position="329"/>
        <end position="360"/>
    </location>
</feature>
<evidence type="ECO:0000256" key="3">
    <source>
        <dbReference type="ARBA" id="ARBA00004496"/>
    </source>
</evidence>
<dbReference type="InterPro" id="IPR001452">
    <property type="entry name" value="SH3_domain"/>
</dbReference>
<protein>
    <recommendedName>
        <fullName evidence="13">Src kinase-associated phosphoprotein 1</fullName>
    </recommendedName>
</protein>
<feature type="DNA-binding region" description="Homeobox" evidence="14">
    <location>
        <begin position="256"/>
        <end position="300"/>
    </location>
</feature>
<keyword evidence="10" id="KW-1064">Adaptive immunity</keyword>
<evidence type="ECO:0000256" key="1">
    <source>
        <dbReference type="ARBA" id="ARBA00004123"/>
    </source>
</evidence>
<keyword evidence="12 14" id="KW-0539">Nucleus</keyword>
<dbReference type="CDD" id="cd00086">
    <property type="entry name" value="homeodomain"/>
    <property type="match status" value="1"/>
</dbReference>
<dbReference type="InterPro" id="IPR009057">
    <property type="entry name" value="Homeodomain-like_sf"/>
</dbReference>
<evidence type="ECO:0000256" key="12">
    <source>
        <dbReference type="ARBA" id="ARBA00023242"/>
    </source>
</evidence>
<dbReference type="Gene3D" id="2.30.29.30">
    <property type="entry name" value="Pleckstrin-homology domain (PH domain)/Phosphotyrosine-binding domain (PTB)"/>
    <property type="match status" value="1"/>
</dbReference>
<evidence type="ECO:0000256" key="6">
    <source>
        <dbReference type="ARBA" id="ARBA00022475"/>
    </source>
</evidence>
<dbReference type="CDD" id="cd13380">
    <property type="entry name" value="PH_Skap1"/>
    <property type="match status" value="1"/>
</dbReference>
<evidence type="ECO:0000313" key="21">
    <source>
        <dbReference type="EMBL" id="KAF5906332.1"/>
    </source>
</evidence>
<evidence type="ECO:0000256" key="11">
    <source>
        <dbReference type="ARBA" id="ARBA00023136"/>
    </source>
</evidence>
<dbReference type="GO" id="GO:0005886">
    <property type="term" value="C:plasma membrane"/>
    <property type="evidence" value="ECO:0007669"/>
    <property type="project" value="UniProtKB-SubCell"/>
</dbReference>
<dbReference type="PANTHER" id="PTHR15129">
    <property type="entry name" value="SRC-ASSOCIATED ADAPTOR PROTEIN"/>
    <property type="match status" value="1"/>
</dbReference>
<feature type="compositionally biased region" description="Acidic residues" evidence="17">
    <location>
        <begin position="555"/>
        <end position="578"/>
    </location>
</feature>
<dbReference type="InterPro" id="IPR001356">
    <property type="entry name" value="HD"/>
</dbReference>
<dbReference type="PROSITE" id="PS50003">
    <property type="entry name" value="PH_DOMAIN"/>
    <property type="match status" value="1"/>
</dbReference>
<dbReference type="InterPro" id="IPR036028">
    <property type="entry name" value="SH3-like_dom_sf"/>
</dbReference>
<feature type="compositionally biased region" description="Basic and acidic residues" evidence="17">
    <location>
        <begin position="543"/>
        <end position="554"/>
    </location>
</feature>
<dbReference type="AlphaFoldDB" id="A0A8J4X6P3"/>
<feature type="non-terminal residue" evidence="21">
    <location>
        <position position="624"/>
    </location>
</feature>
<evidence type="ECO:0000256" key="13">
    <source>
        <dbReference type="ARBA" id="ARBA00039670"/>
    </source>
</evidence>
<dbReference type="PANTHER" id="PTHR15129:SF1">
    <property type="entry name" value="SRC KINASE-ASSOCIATED PHOSPHOPROTEIN 1"/>
    <property type="match status" value="1"/>
</dbReference>
<keyword evidence="21" id="KW-0808">Transferase</keyword>
<evidence type="ECO:0000256" key="7">
    <source>
        <dbReference type="ARBA" id="ARBA00022490"/>
    </source>
</evidence>
<dbReference type="InterPro" id="IPR037781">
    <property type="entry name" value="SKAP_fam"/>
</dbReference>
<dbReference type="PROSITE" id="PS50002">
    <property type="entry name" value="SH3"/>
    <property type="match status" value="1"/>
</dbReference>
<comment type="similarity">
    <text evidence="4">Belongs to the SKAP family.</text>
</comment>
<keyword evidence="9" id="KW-0391">Immunity</keyword>
<feature type="region of interest" description="Disordered" evidence="17">
    <location>
        <begin position="494"/>
        <end position="594"/>
    </location>
</feature>
<dbReference type="InterPro" id="IPR011993">
    <property type="entry name" value="PH-like_dom_sf"/>
</dbReference>
<name>A0A8J4X6P3_CLAMG</name>
<feature type="domain" description="Homeobox" evidence="20">
    <location>
        <begin position="254"/>
        <end position="299"/>
    </location>
</feature>
<evidence type="ECO:0000256" key="10">
    <source>
        <dbReference type="ARBA" id="ARBA00023130"/>
    </source>
</evidence>
<dbReference type="GO" id="GO:0003677">
    <property type="term" value="F:DNA binding"/>
    <property type="evidence" value="ECO:0007669"/>
    <property type="project" value="UniProtKB-UniRule"/>
</dbReference>
<evidence type="ECO:0000259" key="18">
    <source>
        <dbReference type="PROSITE" id="PS50002"/>
    </source>
</evidence>
<evidence type="ECO:0000256" key="5">
    <source>
        <dbReference type="ARBA" id="ARBA00022443"/>
    </source>
</evidence>
<evidence type="ECO:0000259" key="19">
    <source>
        <dbReference type="PROSITE" id="PS50003"/>
    </source>
</evidence>
<dbReference type="SUPFAM" id="SSF50729">
    <property type="entry name" value="PH domain-like"/>
    <property type="match status" value="1"/>
</dbReference>
<evidence type="ECO:0000313" key="22">
    <source>
        <dbReference type="Proteomes" id="UP000727407"/>
    </source>
</evidence>
<dbReference type="SMART" id="SM00389">
    <property type="entry name" value="HOX"/>
    <property type="match status" value="1"/>
</dbReference>
<feature type="compositionally biased region" description="Basic and acidic residues" evidence="17">
    <location>
        <begin position="331"/>
        <end position="345"/>
    </location>
</feature>
<dbReference type="SUPFAM" id="SSF50044">
    <property type="entry name" value="SH3-domain"/>
    <property type="match status" value="1"/>
</dbReference>
<accession>A0A8J4X6P3</accession>
<feature type="domain" description="SH3" evidence="18">
    <location>
        <begin position="592"/>
        <end position="624"/>
    </location>
</feature>
<keyword evidence="22" id="KW-1185">Reference proteome</keyword>
<feature type="domain" description="PH" evidence="19">
    <location>
        <begin position="385"/>
        <end position="488"/>
    </location>
</feature>
<dbReference type="SMART" id="SM00233">
    <property type="entry name" value="PH"/>
    <property type="match status" value="1"/>
</dbReference>
<keyword evidence="8" id="KW-0597">Phosphoprotein</keyword>
<sequence length="624" mass="71083">MQYKTDNINTSLLGSDSFKGDDTFGYSNATQVSPSVPLRENDQEMDACSVPKAAMDDTPHCTPSELSRSCIETPLISPAAEPHRVSIGDLTIDSKLVFPWMTESMKKFKQKSHSFFDASVSGGYNRFVVVGFMVTYGKHSRSHLDYSHQAILSQGEQHMYLPSPGFSVLNIGNNSGVAAESSCRQGEIPVQYPSYPYGEKEQQPHYASYSRYSGQTHNDSDSKNSPNQAQTFDWMKVKRNPPKTVKVTQFGSHGQQSIIRTNFTTKQLTELEKEFHFNKYLTRARRVEVAATLELNETQDENLSKHAQETREILLNNFRVVHNRNPQEFPYRSDLRHEDSSDDNHSSLGRSAPSDDLSVASDYQEDTAPEYFGEIPTVAAQDLNNILKQGYLEKKRRDHSFFSMEWQKRWCVLNNTIFYYFGSEKDKQQKGSFYINGYSAELVSTLRKDSKKNCCFEMNAPGRRSFQFTASSPREAREWVDQINFVLKDLSSSFIPFDDDEEEEEEEEEEAYDDIERATTPPLHPGQVSSTAPAPPPPPPGGQEKKMERAGAVREDEDEEEEDIYEVLPEDELADQPEESTKRSQRADPSSDYANYYQGLWDCEADKPDELSFHRGDLIYILSK</sequence>
<evidence type="ECO:0000256" key="15">
    <source>
        <dbReference type="PROSITE-ProRule" id="PRU00192"/>
    </source>
</evidence>
<organism evidence="21 22">
    <name type="scientific">Clarias magur</name>
    <name type="common">Asian catfish</name>
    <name type="synonym">Macropteronotus magur</name>
    <dbReference type="NCBI Taxonomy" id="1594786"/>
    <lineage>
        <taxon>Eukaryota</taxon>
        <taxon>Metazoa</taxon>
        <taxon>Chordata</taxon>
        <taxon>Craniata</taxon>
        <taxon>Vertebrata</taxon>
        <taxon>Euteleostomi</taxon>
        <taxon>Actinopterygii</taxon>
        <taxon>Neopterygii</taxon>
        <taxon>Teleostei</taxon>
        <taxon>Ostariophysi</taxon>
        <taxon>Siluriformes</taxon>
        <taxon>Clariidae</taxon>
        <taxon>Clarias</taxon>
    </lineage>
</organism>
<dbReference type="Pfam" id="PF00046">
    <property type="entry name" value="Homeodomain"/>
    <property type="match status" value="1"/>
</dbReference>
<dbReference type="OrthoDB" id="243840at2759"/>
<dbReference type="Pfam" id="PF00169">
    <property type="entry name" value="PH"/>
    <property type="match status" value="1"/>
</dbReference>
<feature type="region of interest" description="Disordered" evidence="17">
    <location>
        <begin position="193"/>
        <end position="228"/>
    </location>
</feature>
<keyword evidence="7" id="KW-0963">Cytoplasm</keyword>
<evidence type="ECO:0000259" key="20">
    <source>
        <dbReference type="PROSITE" id="PS50071"/>
    </source>
</evidence>
<dbReference type="GO" id="GO:0005634">
    <property type="term" value="C:nucleus"/>
    <property type="evidence" value="ECO:0007669"/>
    <property type="project" value="UniProtKB-SubCell"/>
</dbReference>
<dbReference type="GO" id="GO:0005737">
    <property type="term" value="C:cytoplasm"/>
    <property type="evidence" value="ECO:0007669"/>
    <property type="project" value="UniProtKB-SubCell"/>
</dbReference>
<feature type="compositionally biased region" description="Polar residues" evidence="17">
    <location>
        <begin position="210"/>
        <end position="228"/>
    </location>
</feature>
<keyword evidence="5 15" id="KW-0728">SH3 domain</keyword>
<dbReference type="GO" id="GO:0016301">
    <property type="term" value="F:kinase activity"/>
    <property type="evidence" value="ECO:0007669"/>
    <property type="project" value="UniProtKB-KW"/>
</dbReference>
<keyword evidence="11" id="KW-0472">Membrane</keyword>
<evidence type="ECO:0000256" key="8">
    <source>
        <dbReference type="ARBA" id="ARBA00022553"/>
    </source>
</evidence>
<keyword evidence="21" id="KW-0418">Kinase</keyword>
<reference evidence="21" key="1">
    <citation type="submission" date="2020-07" db="EMBL/GenBank/DDBJ databases">
        <title>Clarias magur genome sequencing, assembly and annotation.</title>
        <authorList>
            <person name="Kushwaha B."/>
            <person name="Kumar R."/>
            <person name="Das P."/>
            <person name="Joshi C.G."/>
            <person name="Kumar D."/>
            <person name="Nagpure N.S."/>
            <person name="Pandey M."/>
            <person name="Agarwal S."/>
            <person name="Srivastava S."/>
            <person name="Singh M."/>
            <person name="Sahoo L."/>
            <person name="Jayasankar P."/>
            <person name="Meher P.K."/>
            <person name="Koringa P.G."/>
            <person name="Iquebal M.A."/>
            <person name="Das S.P."/>
            <person name="Bit A."/>
            <person name="Patnaik S."/>
            <person name="Patel N."/>
            <person name="Shah T.M."/>
            <person name="Hinsu A."/>
            <person name="Jena J.K."/>
        </authorList>
    </citation>
    <scope>NUCLEOTIDE SEQUENCE</scope>
    <source>
        <strain evidence="21">CIFAMagur01</strain>
        <tissue evidence="21">Testis</tissue>
    </source>
</reference>
<dbReference type="Gene3D" id="6.10.250.220">
    <property type="match status" value="1"/>
</dbReference>
<feature type="compositionally biased region" description="Acidic residues" evidence="17">
    <location>
        <begin position="497"/>
        <end position="513"/>
    </location>
</feature>
<dbReference type="EMBL" id="QNUK01000034">
    <property type="protein sequence ID" value="KAF5906332.1"/>
    <property type="molecule type" value="Genomic_DNA"/>
</dbReference>
<dbReference type="Gene3D" id="2.30.30.40">
    <property type="entry name" value="SH3 Domains"/>
    <property type="match status" value="1"/>
</dbReference>
<evidence type="ECO:0000256" key="14">
    <source>
        <dbReference type="PROSITE-ProRule" id="PRU00108"/>
    </source>
</evidence>
<proteinExistence type="inferred from homology"/>
<keyword evidence="14 16" id="KW-0238">DNA-binding</keyword>
<evidence type="ECO:0000256" key="2">
    <source>
        <dbReference type="ARBA" id="ARBA00004236"/>
    </source>
</evidence>
<dbReference type="PROSITE" id="PS50071">
    <property type="entry name" value="HOMEOBOX_2"/>
    <property type="match status" value="1"/>
</dbReference>
<dbReference type="Gene3D" id="1.10.10.60">
    <property type="entry name" value="Homeodomain-like"/>
    <property type="match status" value="1"/>
</dbReference>
<dbReference type="Proteomes" id="UP000727407">
    <property type="component" value="Unassembled WGS sequence"/>
</dbReference>
<comment type="caution">
    <text evidence="21">The sequence shown here is derived from an EMBL/GenBank/DDBJ whole genome shotgun (WGS) entry which is preliminary data.</text>
</comment>
<evidence type="ECO:0000256" key="17">
    <source>
        <dbReference type="SAM" id="MobiDB-lite"/>
    </source>
</evidence>
<dbReference type="SUPFAM" id="SSF46689">
    <property type="entry name" value="Homeodomain-like"/>
    <property type="match status" value="1"/>
</dbReference>
<evidence type="ECO:0000256" key="9">
    <source>
        <dbReference type="ARBA" id="ARBA00022859"/>
    </source>
</evidence>
<keyword evidence="6" id="KW-1003">Cell membrane</keyword>
<comment type="subcellular location">
    <subcellularLocation>
        <location evidence="2">Cell membrane</location>
    </subcellularLocation>
    <subcellularLocation>
        <location evidence="3">Cytoplasm</location>
    </subcellularLocation>
    <subcellularLocation>
        <location evidence="1 14 16">Nucleus</location>
    </subcellularLocation>
</comment>
<dbReference type="GO" id="GO:0002250">
    <property type="term" value="P:adaptive immune response"/>
    <property type="evidence" value="ECO:0007669"/>
    <property type="project" value="UniProtKB-KW"/>
</dbReference>
<evidence type="ECO:0000256" key="16">
    <source>
        <dbReference type="RuleBase" id="RU000682"/>
    </source>
</evidence>
<keyword evidence="14 16" id="KW-0371">Homeobox</keyword>
<evidence type="ECO:0000256" key="4">
    <source>
        <dbReference type="ARBA" id="ARBA00005864"/>
    </source>
</evidence>
<dbReference type="InterPro" id="IPR001849">
    <property type="entry name" value="PH_domain"/>
</dbReference>
<gene>
    <name evidence="21" type="primary">skap1</name>
    <name evidence="21" type="ORF">DAT39_003988</name>
</gene>